<accession>A0A6M4YLD4</accession>
<dbReference type="EMBL" id="CP038441">
    <property type="protein sequence ID" value="QJT20063.1"/>
    <property type="molecule type" value="Genomic_DNA"/>
</dbReference>
<feature type="transmembrane region" description="Helical" evidence="1">
    <location>
        <begin position="213"/>
        <end position="235"/>
    </location>
</feature>
<reference evidence="2 3" key="1">
    <citation type="submission" date="2019-03" db="EMBL/GenBank/DDBJ databases">
        <title>Novel transposon Tn6433 accelerates the dissemination of tet(E) in Aeromonas from aerobic biofilm under oxytetracycline stress.</title>
        <authorList>
            <person name="Shi Y."/>
            <person name="Tian Z."/>
            <person name="Zhang Y."/>
            <person name="Zhang H."/>
            <person name="Yang M."/>
        </authorList>
    </citation>
    <scope>NUCLEOTIDE SEQUENCE [LARGE SCALE GENOMIC DNA]</scope>
    <source>
        <strain evidence="2 3">T0.1-19</strain>
    </source>
</reference>
<gene>
    <name evidence="2" type="ORF">E4184_00145</name>
</gene>
<keyword evidence="1" id="KW-0812">Transmembrane</keyword>
<evidence type="ECO:0000313" key="3">
    <source>
        <dbReference type="Proteomes" id="UP000501427"/>
    </source>
</evidence>
<dbReference type="AlphaFoldDB" id="A0A6M4YLD4"/>
<protein>
    <submittedName>
        <fullName evidence="2">Uncharacterized protein</fullName>
    </submittedName>
</protein>
<sequence length="579" mass="66890">MSKVIYLSGWKPQLCIQLDTAEGDRVDFNRLLFTGIPSTLALQNGGQFYDACREQFVLKLKEQFEEKIEEGGSHVSLRFLFLETLRYLKWSDEQNESAFTQCSLESYMSYLNTKVMRGEHKSSNYKRIRSAMVTLFTKYLDLPHRYFNNIVIRDSSDSEPFEAYSRSDLNQLLPFLRSLFKQTHQQFVENPEKHINTANSEITMMFQWQGQQYWLAAGVTKMMCAATFLLAYYTYANTSDLFKLKQSNNASTKPGEIWYTMPAFKRRAFKTINIEMGGHELEIPKYALDFFDKLLSASKLILDYDGNAALLQTVSSNKVRPLNSRTLQSFIKVWLEKHFSFTDQTGRRLRPVISRFRETGAQLTTYHQGELANDIMLNNTPNTRKKHYSVGNKITNNGMMQDALSIREEQIKNNVNTKEAQQILGIRVLVIEEEYKISLPQLSRTPNGGSCKTPFGEKSERYTRKARQQGLIKEGERLACADLLACFGCPEQVIVQSVSDIWCLLSFKACIEESLYLHLDVAHYRKNFEKTIRFIEEKILPFINKIILKKAQLKLDDEGYHPAWDDSASILNLLPKTVL</sequence>
<organism evidence="2 3">
    <name type="scientific">Aeromonas media</name>
    <dbReference type="NCBI Taxonomy" id="651"/>
    <lineage>
        <taxon>Bacteria</taxon>
        <taxon>Pseudomonadati</taxon>
        <taxon>Pseudomonadota</taxon>
        <taxon>Gammaproteobacteria</taxon>
        <taxon>Aeromonadales</taxon>
        <taxon>Aeromonadaceae</taxon>
        <taxon>Aeromonas</taxon>
    </lineage>
</organism>
<keyword evidence="1" id="KW-1133">Transmembrane helix</keyword>
<dbReference type="Proteomes" id="UP000501427">
    <property type="component" value="Chromosome"/>
</dbReference>
<evidence type="ECO:0000313" key="2">
    <source>
        <dbReference type="EMBL" id="QJT20063.1"/>
    </source>
</evidence>
<evidence type="ECO:0000256" key="1">
    <source>
        <dbReference type="SAM" id="Phobius"/>
    </source>
</evidence>
<name>A0A6M4YLD4_AERME</name>
<dbReference type="RefSeq" id="WP_082189224.1">
    <property type="nucleotide sequence ID" value="NZ_CAWPJG010000001.1"/>
</dbReference>
<keyword evidence="1" id="KW-0472">Membrane</keyword>
<proteinExistence type="predicted"/>